<evidence type="ECO:0000313" key="1">
    <source>
        <dbReference type="EMBL" id="MEB4590106.1"/>
    </source>
</evidence>
<protein>
    <recommendedName>
        <fullName evidence="3">Replication protein</fullName>
    </recommendedName>
</protein>
<evidence type="ECO:0000313" key="2">
    <source>
        <dbReference type="Proteomes" id="UP001308005"/>
    </source>
</evidence>
<proteinExistence type="predicted"/>
<comment type="caution">
    <text evidence="1">The sequence shown here is derived from an EMBL/GenBank/DDBJ whole genome shotgun (WGS) entry which is preliminary data.</text>
</comment>
<dbReference type="Proteomes" id="UP001308005">
    <property type="component" value="Unassembled WGS sequence"/>
</dbReference>
<accession>A0ABU6CU28</accession>
<sequence length="317" mass="36495">MTDASATVVERPANLLGRAAGLLGDDYKPNKYGHDRRHFRFIMNGSPYKDGTALDEFGHNRKSHAVYAICEKIREYSHNPLAFMDIGTRKTRHYVKKHGGFMQQTNSQLREKLSNLSIYLVNHANFVSGVVGIRGYGKYGEFKCFDIDHAVRITGMTRDNIKVASRFLVENKMLERKRTFTIKEDGSYGGRPSVYRLTDEFWQKFRVRNLFEELSDFSYRKALKDMGNSIKAVAASLSARIPEEVQGALGMIKLKRPKKLRKDDWPEDSIQHYLAQLPHNKHQAFQARFIEIYQDNMSKGSDTSVREALKAAFRSIW</sequence>
<organism evidence="1 2">
    <name type="scientific">Candidatus Thiothrix phosphatis</name>
    <dbReference type="NCBI Taxonomy" id="3112415"/>
    <lineage>
        <taxon>Bacteria</taxon>
        <taxon>Pseudomonadati</taxon>
        <taxon>Pseudomonadota</taxon>
        <taxon>Gammaproteobacteria</taxon>
        <taxon>Thiotrichales</taxon>
        <taxon>Thiotrichaceae</taxon>
        <taxon>Thiothrix</taxon>
    </lineage>
</organism>
<dbReference type="RefSeq" id="WP_324693342.1">
    <property type="nucleotide sequence ID" value="NZ_JAYMYJ010000030.1"/>
</dbReference>
<keyword evidence="2" id="KW-1185">Reference proteome</keyword>
<name>A0ABU6CU28_9GAMM</name>
<dbReference type="EMBL" id="JAYMYJ010000030">
    <property type="protein sequence ID" value="MEB4590106.1"/>
    <property type="molecule type" value="Genomic_DNA"/>
</dbReference>
<reference evidence="2" key="1">
    <citation type="submission" date="2023-07" db="EMBL/GenBank/DDBJ databases">
        <title>The carbon used by Thiothrix.</title>
        <authorList>
            <person name="Chen L."/>
        </authorList>
    </citation>
    <scope>NUCLEOTIDE SEQUENCE [LARGE SCALE GENOMIC DNA]</scope>
</reference>
<evidence type="ECO:0008006" key="3">
    <source>
        <dbReference type="Google" id="ProtNLM"/>
    </source>
</evidence>
<gene>
    <name evidence="1" type="ORF">VSS37_03855</name>
</gene>